<dbReference type="GO" id="GO:0003677">
    <property type="term" value="F:DNA binding"/>
    <property type="evidence" value="ECO:0007669"/>
    <property type="project" value="InterPro"/>
</dbReference>
<gene>
    <name evidence="4" type="ORF">GIY23_01975</name>
</gene>
<dbReference type="GO" id="GO:0015074">
    <property type="term" value="P:DNA integration"/>
    <property type="evidence" value="ECO:0007669"/>
    <property type="project" value="InterPro"/>
</dbReference>
<feature type="region of interest" description="Disordered" evidence="2">
    <location>
        <begin position="1"/>
        <end position="25"/>
    </location>
</feature>
<evidence type="ECO:0000256" key="1">
    <source>
        <dbReference type="ARBA" id="ARBA00023172"/>
    </source>
</evidence>
<dbReference type="Gene3D" id="1.10.443.10">
    <property type="entry name" value="Intergrase catalytic core"/>
    <property type="match status" value="1"/>
</dbReference>
<dbReference type="SUPFAM" id="SSF56349">
    <property type="entry name" value="DNA breaking-rejoining enzymes"/>
    <property type="match status" value="1"/>
</dbReference>
<dbReference type="InterPro" id="IPR011010">
    <property type="entry name" value="DNA_brk_join_enz"/>
</dbReference>
<dbReference type="InterPro" id="IPR013762">
    <property type="entry name" value="Integrase-like_cat_sf"/>
</dbReference>
<reference evidence="5" key="1">
    <citation type="submission" date="2019-11" db="EMBL/GenBank/DDBJ databases">
        <title>The complete genome sequence of Saccharopolyspora sp. E2A.</title>
        <authorList>
            <person name="Zhang G."/>
        </authorList>
    </citation>
    <scope>NUCLEOTIDE SEQUENCE [LARGE SCALE GENOMIC DNA]</scope>
    <source>
        <strain evidence="5">E2A</strain>
    </source>
</reference>
<feature type="domain" description="Tyr recombinase" evidence="3">
    <location>
        <begin position="1"/>
        <end position="134"/>
    </location>
</feature>
<proteinExistence type="predicted"/>
<keyword evidence="5" id="KW-1185">Reference proteome</keyword>
<protein>
    <submittedName>
        <fullName evidence="4">Tyrosine-type recombinase/integrase</fullName>
    </submittedName>
</protein>
<keyword evidence="1" id="KW-0233">DNA recombination</keyword>
<name>A0A5Q3QFG5_9PSEU</name>
<evidence type="ECO:0000256" key="2">
    <source>
        <dbReference type="SAM" id="MobiDB-lite"/>
    </source>
</evidence>
<dbReference type="GO" id="GO:0006310">
    <property type="term" value="P:DNA recombination"/>
    <property type="evidence" value="ECO:0007669"/>
    <property type="project" value="UniProtKB-KW"/>
</dbReference>
<feature type="region of interest" description="Disordered" evidence="2">
    <location>
        <begin position="159"/>
        <end position="184"/>
    </location>
</feature>
<dbReference type="KEGG" id="sace:GIY23_01975"/>
<dbReference type="AlphaFoldDB" id="A0A5Q3QFG5"/>
<dbReference type="EMBL" id="CP045929">
    <property type="protein sequence ID" value="QGK71974.1"/>
    <property type="molecule type" value="Genomic_DNA"/>
</dbReference>
<dbReference type="PROSITE" id="PS51898">
    <property type="entry name" value="TYR_RECOMBINASE"/>
    <property type="match status" value="1"/>
</dbReference>
<accession>A0A5Q3QFG5</accession>
<evidence type="ECO:0000259" key="3">
    <source>
        <dbReference type="PROSITE" id="PS51898"/>
    </source>
</evidence>
<evidence type="ECO:0000313" key="4">
    <source>
        <dbReference type="EMBL" id="QGK71974.1"/>
    </source>
</evidence>
<dbReference type="RefSeq" id="WP_154078542.1">
    <property type="nucleotide sequence ID" value="NZ_CP045929.1"/>
</dbReference>
<organism evidence="4 5">
    <name type="scientific">Allosaccharopolyspora coralli</name>
    <dbReference type="NCBI Taxonomy" id="2665642"/>
    <lineage>
        <taxon>Bacteria</taxon>
        <taxon>Bacillati</taxon>
        <taxon>Actinomycetota</taxon>
        <taxon>Actinomycetes</taxon>
        <taxon>Pseudonocardiales</taxon>
        <taxon>Pseudonocardiaceae</taxon>
        <taxon>Allosaccharopolyspora</taxon>
    </lineage>
</organism>
<dbReference type="InterPro" id="IPR002104">
    <property type="entry name" value="Integrase_catalytic"/>
</dbReference>
<sequence>MRSRSKAGNWPTVKKVLGPHPASAATSGYRCVRSRHQRESDEAAVWMDSGLVFTSTIGTPTEPDNVRRSWYALRKAIVHPEKRFHDLRHTCVSLLLDVGVPPHIVSKIVGNSDMRVTMGIYAHASVEEQRQALTSWRTTLTEPVATAVAKERTPVNLPPGVSLVTDGAAEGTRTPDRPLTRHGSARLVGSDSFDTSRNRRGLVLCGSAR</sequence>
<dbReference type="Pfam" id="PF00589">
    <property type="entry name" value="Phage_integrase"/>
    <property type="match status" value="1"/>
</dbReference>
<evidence type="ECO:0000313" key="5">
    <source>
        <dbReference type="Proteomes" id="UP000371041"/>
    </source>
</evidence>
<dbReference type="Proteomes" id="UP000371041">
    <property type="component" value="Chromosome"/>
</dbReference>